<evidence type="ECO:0000313" key="13">
    <source>
        <dbReference type="Proteomes" id="UP000036520"/>
    </source>
</evidence>
<dbReference type="NCBIfam" id="TIGR00154">
    <property type="entry name" value="ispE"/>
    <property type="match status" value="1"/>
</dbReference>
<evidence type="ECO:0000256" key="5">
    <source>
        <dbReference type="ARBA" id="ARBA00022741"/>
    </source>
</evidence>
<comment type="function">
    <text evidence="9">Catalyzes the phosphorylation of the position 2 hydroxy group of 4-diphosphocytidyl-2C-methyl-D-erythritol.</text>
</comment>
<dbReference type="Gene3D" id="3.30.230.10">
    <property type="match status" value="1"/>
</dbReference>
<dbReference type="Proteomes" id="UP000036520">
    <property type="component" value="Chromosome"/>
</dbReference>
<keyword evidence="6 9" id="KW-0418">Kinase</keyword>
<dbReference type="InterPro" id="IPR006204">
    <property type="entry name" value="GHMP_kinase_N_dom"/>
</dbReference>
<evidence type="ECO:0000256" key="9">
    <source>
        <dbReference type="HAMAP-Rule" id="MF_00061"/>
    </source>
</evidence>
<keyword evidence="9" id="KW-0414">Isoprene biosynthesis</keyword>
<keyword evidence="7 9" id="KW-0067">ATP-binding</keyword>
<dbReference type="EMBL" id="CP012040">
    <property type="protein sequence ID" value="AKP51723.1"/>
    <property type="molecule type" value="Genomic_DNA"/>
</dbReference>
<dbReference type="OrthoDB" id="9809438at2"/>
<dbReference type="GO" id="GO:0050515">
    <property type="term" value="F:4-(cytidine 5'-diphospho)-2-C-methyl-D-erythritol kinase activity"/>
    <property type="evidence" value="ECO:0007669"/>
    <property type="project" value="UniProtKB-UniRule"/>
</dbReference>
<dbReference type="SUPFAM" id="SSF55060">
    <property type="entry name" value="GHMP Kinase, C-terminal domain"/>
    <property type="match status" value="1"/>
</dbReference>
<dbReference type="Pfam" id="PF08544">
    <property type="entry name" value="GHMP_kinases_C"/>
    <property type="match status" value="1"/>
</dbReference>
<dbReference type="GO" id="GO:0005524">
    <property type="term" value="F:ATP binding"/>
    <property type="evidence" value="ECO:0007669"/>
    <property type="project" value="UniProtKB-UniRule"/>
</dbReference>
<evidence type="ECO:0000256" key="6">
    <source>
        <dbReference type="ARBA" id="ARBA00022777"/>
    </source>
</evidence>
<evidence type="ECO:0000256" key="4">
    <source>
        <dbReference type="ARBA" id="ARBA00022679"/>
    </source>
</evidence>
<dbReference type="KEGG" id="camu:CA2015_2305"/>
<dbReference type="InterPro" id="IPR004424">
    <property type="entry name" value="IspE"/>
</dbReference>
<dbReference type="EC" id="2.7.1.148" evidence="2 9"/>
<feature type="domain" description="GHMP kinase N-terminal" evidence="10">
    <location>
        <begin position="63"/>
        <end position="138"/>
    </location>
</feature>
<keyword evidence="4 9" id="KW-0808">Transferase</keyword>
<comment type="similarity">
    <text evidence="1 9">Belongs to the GHMP kinase family. IspE subfamily.</text>
</comment>
<dbReference type="RefSeq" id="WP_048642028.1">
    <property type="nucleotide sequence ID" value="NZ_CAXBGM010000009.1"/>
</dbReference>
<dbReference type="GO" id="GO:0019288">
    <property type="term" value="P:isopentenyl diphosphate biosynthetic process, methylerythritol 4-phosphate pathway"/>
    <property type="evidence" value="ECO:0007669"/>
    <property type="project" value="UniProtKB-UniRule"/>
</dbReference>
<dbReference type="InterPro" id="IPR014721">
    <property type="entry name" value="Ribsml_uS5_D2-typ_fold_subgr"/>
</dbReference>
<accession>A0A0H4PFW8</accession>
<reference evidence="12 13" key="1">
    <citation type="submission" date="2015-07" db="EMBL/GenBank/DDBJ databases">
        <authorList>
            <person name="Kim K.M."/>
        </authorList>
    </citation>
    <scope>NUCLEOTIDE SEQUENCE [LARGE SCALE GENOMIC DNA]</scope>
    <source>
        <strain evidence="12 13">KCTC 12363</strain>
    </source>
</reference>
<gene>
    <name evidence="9" type="primary">ispE</name>
    <name evidence="12" type="ORF">CA2015_2305</name>
</gene>
<evidence type="ECO:0000256" key="8">
    <source>
        <dbReference type="ARBA" id="ARBA00032554"/>
    </source>
</evidence>
<dbReference type="PATRIC" id="fig|320787.5.peg.2529"/>
<evidence type="ECO:0000313" key="12">
    <source>
        <dbReference type="EMBL" id="AKP51723.1"/>
    </source>
</evidence>
<dbReference type="GO" id="GO:0016114">
    <property type="term" value="P:terpenoid biosynthetic process"/>
    <property type="evidence" value="ECO:0007669"/>
    <property type="project" value="UniProtKB-UniRule"/>
</dbReference>
<dbReference type="HAMAP" id="MF_00061">
    <property type="entry name" value="IspE"/>
    <property type="match status" value="1"/>
</dbReference>
<comment type="catalytic activity">
    <reaction evidence="9">
        <text>4-CDP-2-C-methyl-D-erythritol + ATP = 4-CDP-2-C-methyl-D-erythritol 2-phosphate + ADP + H(+)</text>
        <dbReference type="Rhea" id="RHEA:18437"/>
        <dbReference type="ChEBI" id="CHEBI:15378"/>
        <dbReference type="ChEBI" id="CHEBI:30616"/>
        <dbReference type="ChEBI" id="CHEBI:57823"/>
        <dbReference type="ChEBI" id="CHEBI:57919"/>
        <dbReference type="ChEBI" id="CHEBI:456216"/>
        <dbReference type="EC" id="2.7.1.148"/>
    </reaction>
</comment>
<dbReference type="PANTHER" id="PTHR43527:SF2">
    <property type="entry name" value="4-DIPHOSPHOCYTIDYL-2-C-METHYL-D-ERYTHRITOL KINASE, CHLOROPLASTIC"/>
    <property type="match status" value="1"/>
</dbReference>
<keyword evidence="13" id="KW-1185">Reference proteome</keyword>
<dbReference type="Pfam" id="PF00288">
    <property type="entry name" value="GHMP_kinases_N"/>
    <property type="match status" value="1"/>
</dbReference>
<dbReference type="InterPro" id="IPR013750">
    <property type="entry name" value="GHMP_kinase_C_dom"/>
</dbReference>
<proteinExistence type="inferred from homology"/>
<evidence type="ECO:0000256" key="3">
    <source>
        <dbReference type="ARBA" id="ARBA00017473"/>
    </source>
</evidence>
<dbReference type="SUPFAM" id="SSF54211">
    <property type="entry name" value="Ribosomal protein S5 domain 2-like"/>
    <property type="match status" value="1"/>
</dbReference>
<evidence type="ECO:0000256" key="2">
    <source>
        <dbReference type="ARBA" id="ARBA00012052"/>
    </source>
</evidence>
<name>A0A0H4PFW8_9BACT</name>
<evidence type="ECO:0000256" key="7">
    <source>
        <dbReference type="ARBA" id="ARBA00022840"/>
    </source>
</evidence>
<sequence length="269" mass="29618">MIIFPNAKINLGLHVLRKRNDGYHDIHTCMYPIPLKEGLEMIPAKSFGFTHSGIPIPGTSDHNLIVKAYQLLLADFPKLTPVAAHLHKSIPIGAGLGGGSADAAFALKLLNTLFSLNLKPKQLEDYASQLGSDCPFFIQNKPQMAEGRGEKLETLDLDLAGNWLFLVHPGIHIGTKEAYDGIQPKEREMGLKAILNDQSTWKSNLVNDFEKGIFNSYPEIADIKSKLYEAGAWYAAMSGSGSAVFGLFKDTPQGIKFPSHYFTFSEKLI</sequence>
<evidence type="ECO:0000259" key="10">
    <source>
        <dbReference type="Pfam" id="PF00288"/>
    </source>
</evidence>
<dbReference type="InterPro" id="IPR036554">
    <property type="entry name" value="GHMP_kinase_C_sf"/>
</dbReference>
<feature type="domain" description="GHMP kinase C-terminal" evidence="11">
    <location>
        <begin position="200"/>
        <end position="251"/>
    </location>
</feature>
<dbReference type="STRING" id="320787.CA2015_2305"/>
<dbReference type="UniPathway" id="UPA00056">
    <property type="reaction ID" value="UER00094"/>
</dbReference>
<dbReference type="InterPro" id="IPR020568">
    <property type="entry name" value="Ribosomal_Su5_D2-typ_SF"/>
</dbReference>
<feature type="active site" evidence="9">
    <location>
        <position position="8"/>
    </location>
</feature>
<feature type="binding site" evidence="9">
    <location>
        <begin position="91"/>
        <end position="101"/>
    </location>
    <ligand>
        <name>ATP</name>
        <dbReference type="ChEBI" id="CHEBI:30616"/>
    </ligand>
</feature>
<comment type="pathway">
    <text evidence="9">Isoprenoid biosynthesis; isopentenyl diphosphate biosynthesis via DXP pathway; isopentenyl diphosphate from 1-deoxy-D-xylulose 5-phosphate: step 3/6.</text>
</comment>
<protein>
    <recommendedName>
        <fullName evidence="3 9">4-diphosphocytidyl-2-C-methyl-D-erythritol kinase</fullName>
        <shortName evidence="9">CMK</shortName>
        <ecNumber evidence="2 9">2.7.1.148</ecNumber>
    </recommendedName>
    <alternativeName>
        <fullName evidence="8 9">4-(cytidine-5'-diphospho)-2-C-methyl-D-erythritol kinase</fullName>
    </alternativeName>
</protein>
<dbReference type="PIRSF" id="PIRSF010376">
    <property type="entry name" value="IspE"/>
    <property type="match status" value="1"/>
</dbReference>
<dbReference type="AlphaFoldDB" id="A0A0H4PFW8"/>
<evidence type="ECO:0000259" key="11">
    <source>
        <dbReference type="Pfam" id="PF08544"/>
    </source>
</evidence>
<dbReference type="PANTHER" id="PTHR43527">
    <property type="entry name" value="4-DIPHOSPHOCYTIDYL-2-C-METHYL-D-ERYTHRITOL KINASE, CHLOROPLASTIC"/>
    <property type="match status" value="1"/>
</dbReference>
<keyword evidence="5 9" id="KW-0547">Nucleotide-binding</keyword>
<evidence type="ECO:0000256" key="1">
    <source>
        <dbReference type="ARBA" id="ARBA00009684"/>
    </source>
</evidence>
<dbReference type="Gene3D" id="3.30.70.890">
    <property type="entry name" value="GHMP kinase, C-terminal domain"/>
    <property type="match status" value="1"/>
</dbReference>
<organism evidence="12 13">
    <name type="scientific">Cyclobacterium amurskyense</name>
    <dbReference type="NCBI Taxonomy" id="320787"/>
    <lineage>
        <taxon>Bacteria</taxon>
        <taxon>Pseudomonadati</taxon>
        <taxon>Bacteroidota</taxon>
        <taxon>Cytophagia</taxon>
        <taxon>Cytophagales</taxon>
        <taxon>Cyclobacteriaceae</taxon>
        <taxon>Cyclobacterium</taxon>
    </lineage>
</organism>
<feature type="active site" evidence="9">
    <location>
        <position position="133"/>
    </location>
</feature>